<keyword evidence="1" id="KW-1133">Transmembrane helix</keyword>
<dbReference type="AlphaFoldDB" id="A0A1X7CGD1"/>
<evidence type="ECO:0000256" key="1">
    <source>
        <dbReference type="SAM" id="Phobius"/>
    </source>
</evidence>
<organism evidence="2 3">
    <name type="scientific">Desulfovibrio gilichinskyi</name>
    <dbReference type="NCBI Taxonomy" id="1519643"/>
    <lineage>
        <taxon>Bacteria</taxon>
        <taxon>Pseudomonadati</taxon>
        <taxon>Thermodesulfobacteriota</taxon>
        <taxon>Desulfovibrionia</taxon>
        <taxon>Desulfovibrionales</taxon>
        <taxon>Desulfovibrionaceae</taxon>
        <taxon>Desulfovibrio</taxon>
    </lineage>
</organism>
<proteinExistence type="predicted"/>
<sequence length="445" mass="50241">MKKFLFGPTITNIIAIAGIISTIGFGIFGAYSSFDAKKQTKLAEKQNLIAEKQTIIAEKREIEVKQLNATLNGFLDELNITKNDLATNGVKSALKTGLENLLEKEGKSFESLVEAKHLEAANIKFEELISEGKQALDTQNYNAAFGFFTLANAYKPKSKEVENLLNKTLLALGSAATYTDGKLSITTKTAELRPIDQNDIILTLKEARQSGDEIECFFDMFNNTSEDITLDMAEKSKIVANGGAINIEKIRINNEEVHANQDIYIPKNVVRSFTTRFLVKKNVPFLQSVLMKFRVCDDNRYYINYDYPKVKVEHMKPTENAQEHGKVVIKLEDIQIKGMQAYCTILISNTDKDRKFETGDFDRAYLSNGGTHFYAKKINIDGKIISSGAWINIAPDESRRLTLICDRTPDIKFGHFKEAIMPLRFFGYKNPFDFRIPTTTELVQQ</sequence>
<protein>
    <submittedName>
        <fullName evidence="2">Uncharacterized protein</fullName>
    </submittedName>
</protein>
<keyword evidence="1" id="KW-0812">Transmembrane</keyword>
<evidence type="ECO:0000313" key="2">
    <source>
        <dbReference type="EMBL" id="SME96127.1"/>
    </source>
</evidence>
<dbReference type="RefSeq" id="WP_085098789.1">
    <property type="nucleotide sequence ID" value="NZ_FWZU01000001.1"/>
</dbReference>
<reference evidence="3" key="1">
    <citation type="submission" date="2017-04" db="EMBL/GenBank/DDBJ databases">
        <authorList>
            <person name="Varghese N."/>
            <person name="Submissions S."/>
        </authorList>
    </citation>
    <scope>NUCLEOTIDE SEQUENCE [LARGE SCALE GENOMIC DNA]</scope>
    <source>
        <strain evidence="3">K3S</strain>
    </source>
</reference>
<gene>
    <name evidence="2" type="ORF">SAMN06295933_0864</name>
</gene>
<evidence type="ECO:0000313" key="3">
    <source>
        <dbReference type="Proteomes" id="UP000192906"/>
    </source>
</evidence>
<keyword evidence="3" id="KW-1185">Reference proteome</keyword>
<dbReference type="Proteomes" id="UP000192906">
    <property type="component" value="Unassembled WGS sequence"/>
</dbReference>
<keyword evidence="1" id="KW-0472">Membrane</keyword>
<dbReference type="EMBL" id="FWZU01000001">
    <property type="protein sequence ID" value="SME96127.1"/>
    <property type="molecule type" value="Genomic_DNA"/>
</dbReference>
<dbReference type="OrthoDB" id="9833865at2"/>
<feature type="transmembrane region" description="Helical" evidence="1">
    <location>
        <begin position="12"/>
        <end position="31"/>
    </location>
</feature>
<accession>A0A1X7CGD1</accession>
<name>A0A1X7CGD1_9BACT</name>